<protein>
    <submittedName>
        <fullName evidence="6">Oidioi.mRNA.OKI2018_I69.XSR.g15444.t1.cds</fullName>
    </submittedName>
</protein>
<feature type="region of interest" description="Disordered" evidence="5">
    <location>
        <begin position="1"/>
        <end position="22"/>
    </location>
</feature>
<name>A0ABN7SCW5_OIKDI</name>
<feature type="region of interest" description="Disordered" evidence="5">
    <location>
        <begin position="63"/>
        <end position="111"/>
    </location>
</feature>
<organism evidence="6 7">
    <name type="scientific">Oikopleura dioica</name>
    <name type="common">Tunicate</name>
    <dbReference type="NCBI Taxonomy" id="34765"/>
    <lineage>
        <taxon>Eukaryota</taxon>
        <taxon>Metazoa</taxon>
        <taxon>Chordata</taxon>
        <taxon>Tunicata</taxon>
        <taxon>Appendicularia</taxon>
        <taxon>Copelata</taxon>
        <taxon>Oikopleuridae</taxon>
        <taxon>Oikopleura</taxon>
    </lineage>
</organism>
<evidence type="ECO:0000256" key="3">
    <source>
        <dbReference type="ARBA" id="ARBA00023272"/>
    </source>
</evidence>
<accession>A0ABN7SCW5</accession>
<gene>
    <name evidence="6" type="ORF">OKIOD_LOCUS7002</name>
</gene>
<evidence type="ECO:0000313" key="6">
    <source>
        <dbReference type="EMBL" id="CAG5098187.1"/>
    </source>
</evidence>
<keyword evidence="3 4" id="KW-0650">Protein phosphatase inhibitor</keyword>
<evidence type="ECO:0000256" key="4">
    <source>
        <dbReference type="RuleBase" id="RU363120"/>
    </source>
</evidence>
<keyword evidence="2 4" id="KW-0498">Mitosis</keyword>
<sequence>MEDTSQATDIAERESAIKSQEDKLKARYGNIDRRKGSMLMKKLKGSGRKYFDSGDYNMEVVKMSKKDPRHNPLARVNSVEGQPAVTKSADLPQKVKQPLKRQNSKLVEHST</sequence>
<keyword evidence="7" id="KW-1185">Reference proteome</keyword>
<comment type="similarity">
    <text evidence="1 4">Belongs to the endosulfine family.</text>
</comment>
<evidence type="ECO:0000256" key="2">
    <source>
        <dbReference type="ARBA" id="ARBA00022776"/>
    </source>
</evidence>
<feature type="compositionally biased region" description="Basic and acidic residues" evidence="5">
    <location>
        <begin position="10"/>
        <end position="22"/>
    </location>
</feature>
<comment type="function">
    <text evidence="4">Protein phosphatase inhibitor that specifically inhibits protein phosphatase 2A (PP2A) during mitosis.</text>
</comment>
<dbReference type="Pfam" id="PF04667">
    <property type="entry name" value="Endosulfine"/>
    <property type="match status" value="1"/>
</dbReference>
<dbReference type="InterPro" id="IPR006760">
    <property type="entry name" value="Endosulphine"/>
</dbReference>
<evidence type="ECO:0000313" key="7">
    <source>
        <dbReference type="Proteomes" id="UP001158576"/>
    </source>
</evidence>
<reference evidence="6 7" key="1">
    <citation type="submission" date="2021-04" db="EMBL/GenBank/DDBJ databases">
        <authorList>
            <person name="Bliznina A."/>
        </authorList>
    </citation>
    <scope>NUCLEOTIDE SEQUENCE [LARGE SCALE GENOMIC DNA]</scope>
</reference>
<dbReference type="Proteomes" id="UP001158576">
    <property type="component" value="Chromosome XSR"/>
</dbReference>
<keyword evidence="4" id="KW-0963">Cytoplasm</keyword>
<keyword evidence="4" id="KW-0132">Cell division</keyword>
<evidence type="ECO:0000256" key="5">
    <source>
        <dbReference type="SAM" id="MobiDB-lite"/>
    </source>
</evidence>
<dbReference type="EMBL" id="OU015569">
    <property type="protein sequence ID" value="CAG5098187.1"/>
    <property type="molecule type" value="Genomic_DNA"/>
</dbReference>
<keyword evidence="4" id="KW-0131">Cell cycle</keyword>
<proteinExistence type="inferred from homology"/>
<evidence type="ECO:0000256" key="1">
    <source>
        <dbReference type="ARBA" id="ARBA00010520"/>
    </source>
</evidence>
<comment type="subcellular location">
    <subcellularLocation>
        <location evidence="4">Cytoplasm</location>
    </subcellularLocation>
</comment>